<evidence type="ECO:0000313" key="8">
    <source>
        <dbReference type="Proteomes" id="UP000094669"/>
    </source>
</evidence>
<evidence type="ECO:0000256" key="6">
    <source>
        <dbReference type="ARBA" id="ARBA00034496"/>
    </source>
</evidence>
<sequence>MSEHSIYTPESGPPVPDPRLRTLFLKLGEEKLRSLVVDFYGKIPSSPIAWMFPENLEPSIQKSADFLIQVVGGPPYYVERYGPPRMRARHLPFPIDEKSRRAWLSCYREAIQNWEVDQESKDIIWEFLQGFSAWMVNKA</sequence>
<dbReference type="Pfam" id="PF01152">
    <property type="entry name" value="Bac_globin"/>
    <property type="match status" value="1"/>
</dbReference>
<dbReference type="Gene3D" id="1.10.490.10">
    <property type="entry name" value="Globins"/>
    <property type="match status" value="1"/>
</dbReference>
<dbReference type="InterPro" id="IPR044203">
    <property type="entry name" value="GlbO/GLB3-like"/>
</dbReference>
<keyword evidence="8" id="KW-1185">Reference proteome</keyword>
<evidence type="ECO:0000256" key="2">
    <source>
        <dbReference type="ARBA" id="ARBA00022448"/>
    </source>
</evidence>
<dbReference type="PANTHER" id="PTHR47366">
    <property type="entry name" value="TWO-ON-TWO HEMOGLOBIN-3"/>
    <property type="match status" value="1"/>
</dbReference>
<dbReference type="InterPro" id="IPR001486">
    <property type="entry name" value="Hemoglobin_trunc"/>
</dbReference>
<keyword evidence="4" id="KW-0479">Metal-binding</keyword>
<dbReference type="SUPFAM" id="SSF46458">
    <property type="entry name" value="Globin-like"/>
    <property type="match status" value="1"/>
</dbReference>
<comment type="cofactor">
    <cofactor evidence="1">
        <name>heme</name>
        <dbReference type="ChEBI" id="CHEBI:30413"/>
    </cofactor>
</comment>
<evidence type="ECO:0000256" key="5">
    <source>
        <dbReference type="ARBA" id="ARBA00023004"/>
    </source>
</evidence>
<name>A0ABX4YF97_9LEPT</name>
<keyword evidence="3" id="KW-0349">Heme</keyword>
<protein>
    <submittedName>
        <fullName evidence="7">Bacitracin resistance protein BacA</fullName>
    </submittedName>
</protein>
<dbReference type="Proteomes" id="UP000094669">
    <property type="component" value="Unassembled WGS sequence"/>
</dbReference>
<dbReference type="InterPro" id="IPR009050">
    <property type="entry name" value="Globin-like_sf"/>
</dbReference>
<dbReference type="InterPro" id="IPR012292">
    <property type="entry name" value="Globin/Proto"/>
</dbReference>
<evidence type="ECO:0000313" key="7">
    <source>
        <dbReference type="EMBL" id="PNV73930.1"/>
    </source>
</evidence>
<evidence type="ECO:0000256" key="4">
    <source>
        <dbReference type="ARBA" id="ARBA00022723"/>
    </source>
</evidence>
<proteinExistence type="inferred from homology"/>
<dbReference type="PANTHER" id="PTHR47366:SF1">
    <property type="entry name" value="TWO-ON-TWO HEMOGLOBIN-3"/>
    <property type="match status" value="1"/>
</dbReference>
<dbReference type="EMBL" id="MCRM02000020">
    <property type="protein sequence ID" value="PNV73930.1"/>
    <property type="molecule type" value="Genomic_DNA"/>
</dbReference>
<dbReference type="InterPro" id="IPR019795">
    <property type="entry name" value="Globin_bac-like_CS"/>
</dbReference>
<gene>
    <name evidence="7" type="ORF">BES34_016045</name>
</gene>
<reference evidence="7" key="1">
    <citation type="submission" date="2018-01" db="EMBL/GenBank/DDBJ databases">
        <title>Genomic characterization of Leptospira inadai serogroup Lyme isolated from captured rat in Brazil and comparative analysis with human reference strain.</title>
        <authorList>
            <person name="Moreno L.Z."/>
            <person name="Loureiro A.P."/>
            <person name="Miraglia F."/>
            <person name="Kremer F.S."/>
            <person name="Eslabao M.R."/>
            <person name="Dellagostin O.A."/>
            <person name="Lilenbaum W."/>
            <person name="Moreno A.M."/>
        </authorList>
    </citation>
    <scope>NUCLEOTIDE SEQUENCE [LARGE SCALE GENOMIC DNA]</scope>
    <source>
        <strain evidence="7">M34/99</strain>
    </source>
</reference>
<organism evidence="7 8">
    <name type="scientific">Leptospira inadai serovar Lyme</name>
    <dbReference type="NCBI Taxonomy" id="293084"/>
    <lineage>
        <taxon>Bacteria</taxon>
        <taxon>Pseudomonadati</taxon>
        <taxon>Spirochaetota</taxon>
        <taxon>Spirochaetia</taxon>
        <taxon>Leptospirales</taxon>
        <taxon>Leptospiraceae</taxon>
        <taxon>Leptospira</taxon>
    </lineage>
</organism>
<keyword evidence="5" id="KW-0408">Iron</keyword>
<dbReference type="RefSeq" id="WP_010415544.1">
    <property type="nucleotide sequence ID" value="NZ_MCRM02000020.1"/>
</dbReference>
<comment type="caution">
    <text evidence="7">The sequence shown here is derived from an EMBL/GenBank/DDBJ whole genome shotgun (WGS) entry which is preliminary data.</text>
</comment>
<comment type="similarity">
    <text evidence="6">Belongs to the truncated hemoglobin family. Group II subfamily.</text>
</comment>
<evidence type="ECO:0000256" key="3">
    <source>
        <dbReference type="ARBA" id="ARBA00022617"/>
    </source>
</evidence>
<evidence type="ECO:0000256" key="1">
    <source>
        <dbReference type="ARBA" id="ARBA00001971"/>
    </source>
</evidence>
<keyword evidence="2" id="KW-0813">Transport</keyword>
<accession>A0ABX4YF97</accession>
<dbReference type="PROSITE" id="PS01213">
    <property type="entry name" value="GLOBIN_FAM_2"/>
    <property type="match status" value="1"/>
</dbReference>